<comment type="caution">
    <text evidence="1">The sequence shown here is derived from an EMBL/GenBank/DDBJ whole genome shotgun (WGS) entry which is preliminary data.</text>
</comment>
<gene>
    <name evidence="1" type="ORF">GCM10009102_10900</name>
</gene>
<proteinExistence type="predicted"/>
<evidence type="ECO:0000313" key="2">
    <source>
        <dbReference type="Proteomes" id="UP001500238"/>
    </source>
</evidence>
<dbReference type="EMBL" id="BAAAES010000007">
    <property type="protein sequence ID" value="GAA0663549.1"/>
    <property type="molecule type" value="Genomic_DNA"/>
</dbReference>
<evidence type="ECO:0000313" key="1">
    <source>
        <dbReference type="EMBL" id="GAA0663549.1"/>
    </source>
</evidence>
<dbReference type="InterPro" id="IPR004027">
    <property type="entry name" value="SEC_C_motif"/>
</dbReference>
<organism evidence="1 2">
    <name type="scientific">Sphingomonas insulae</name>
    <dbReference type="NCBI Taxonomy" id="424800"/>
    <lineage>
        <taxon>Bacteria</taxon>
        <taxon>Pseudomonadati</taxon>
        <taxon>Pseudomonadota</taxon>
        <taxon>Alphaproteobacteria</taxon>
        <taxon>Sphingomonadales</taxon>
        <taxon>Sphingomonadaceae</taxon>
        <taxon>Sphingomonas</taxon>
    </lineage>
</organism>
<protein>
    <submittedName>
        <fullName evidence="1">YecA family protein</fullName>
    </submittedName>
</protein>
<reference evidence="2" key="1">
    <citation type="journal article" date="2019" name="Int. J. Syst. Evol. Microbiol.">
        <title>The Global Catalogue of Microorganisms (GCM) 10K type strain sequencing project: providing services to taxonomists for standard genome sequencing and annotation.</title>
        <authorList>
            <consortium name="The Broad Institute Genomics Platform"/>
            <consortium name="The Broad Institute Genome Sequencing Center for Infectious Disease"/>
            <person name="Wu L."/>
            <person name="Ma J."/>
        </authorList>
    </citation>
    <scope>NUCLEOTIDE SEQUENCE [LARGE SCALE GENOMIC DNA]</scope>
    <source>
        <strain evidence="2">JCM 14603</strain>
    </source>
</reference>
<dbReference type="Pfam" id="PF02810">
    <property type="entry name" value="SEC-C"/>
    <property type="match status" value="1"/>
</dbReference>
<dbReference type="SUPFAM" id="SSF101327">
    <property type="entry name" value="YgfB-like"/>
    <property type="match status" value="1"/>
</dbReference>
<dbReference type="RefSeq" id="WP_163958743.1">
    <property type="nucleotide sequence ID" value="NZ_BAAAES010000007.1"/>
</dbReference>
<sequence length="218" mass="24007">MKRIPSRFRRLDAALADLPVEEPMLLTELDGFLTGLVVCPEAVPADEWMTIVWGADVDGVPPFDDPLDVQWFTKAVAARRYEVSRDLARGRLQPIFDIAERDGEVLWEYWVDGFAEAIALRPTAWDALATDPDWAASWHHLGTLIAIAHEESGLDSIAINAMQDRVADDLPDIVQRLYAARARIVGSLPAVTPASALKVGRNDPCPCGSAKKHKHCCG</sequence>
<dbReference type="SUPFAM" id="SSF103642">
    <property type="entry name" value="Sec-C motif"/>
    <property type="match status" value="1"/>
</dbReference>
<dbReference type="Gene3D" id="3.10.450.50">
    <property type="match status" value="1"/>
</dbReference>
<dbReference type="InterPro" id="IPR011978">
    <property type="entry name" value="YgfB-like"/>
</dbReference>
<name>A0ABP3T0V7_9SPHN</name>
<dbReference type="NCBIfam" id="TIGR02292">
    <property type="entry name" value="ygfB_yecA"/>
    <property type="match status" value="1"/>
</dbReference>
<dbReference type="Pfam" id="PF03695">
    <property type="entry name" value="UPF0149"/>
    <property type="match status" value="1"/>
</dbReference>
<dbReference type="InterPro" id="IPR036255">
    <property type="entry name" value="YgfB-like_sf"/>
</dbReference>
<dbReference type="Proteomes" id="UP001500238">
    <property type="component" value="Unassembled WGS sequence"/>
</dbReference>
<accession>A0ABP3T0V7</accession>
<keyword evidence="2" id="KW-1185">Reference proteome</keyword>